<evidence type="ECO:0000256" key="2">
    <source>
        <dbReference type="ARBA" id="ARBA00022798"/>
    </source>
</evidence>
<dbReference type="PANTHER" id="PTHR22958">
    <property type="entry name" value="GLYCEROPHOSPHORYL DIESTER PHOSPHODIESTERASE"/>
    <property type="match status" value="1"/>
</dbReference>
<dbReference type="Pfam" id="PF03009">
    <property type="entry name" value="GDPD"/>
    <property type="match status" value="1"/>
</dbReference>
<protein>
    <recommendedName>
        <fullName evidence="1">glycerophosphodiester phosphodiesterase</fullName>
        <ecNumber evidence="1">3.1.4.46</ecNumber>
    </recommendedName>
</protein>
<evidence type="ECO:0000313" key="6">
    <source>
        <dbReference type="EMBL" id="CAD7702515.1"/>
    </source>
</evidence>
<sequence length="395" mass="42356">MSVAKVASSVGMAGLALAGGDQALLRKAATTAVDPVEGGIASRLTAALMALQKPAAVPKNFFRSLMEDGPGAKGKMLAVGGHRGMGENLMNDNEPLVLPPLWRENTLKSFAKAGEHGAIFCEFDVQVTKDGVPVVWHDDTITFGSQSHPITCAIRDLEFKEFQALGPRPTDNNGTLRELIPLQRLFRSRATGQKAAGVNLWRCFDEDELPSLADVLCQTSGDMGLNIEVKMTTKPDVERTPQEEVDFVVSATLDTISRCVASNPPRSGPVVMSSFDPDVCAALRERQTVYPVFFLSCGGQEAHVDPRRTSVEAAVEFALARDLVGISVETAVLKREQHLVEMATSRSLKVMTYGLGNNDTEWIIRQSELGVHAAIVDDVAGVLSQIAASNAAASL</sequence>
<evidence type="ECO:0000256" key="3">
    <source>
        <dbReference type="ARBA" id="ARBA00022801"/>
    </source>
</evidence>
<keyword evidence="2" id="KW-0319">Glycerol metabolism</keyword>
<dbReference type="Gene3D" id="3.20.20.190">
    <property type="entry name" value="Phosphatidylinositol (PI) phosphodiesterase"/>
    <property type="match status" value="1"/>
</dbReference>
<organism evidence="6 7">
    <name type="scientific">Ostreobium quekettii</name>
    <dbReference type="NCBI Taxonomy" id="121088"/>
    <lineage>
        <taxon>Eukaryota</taxon>
        <taxon>Viridiplantae</taxon>
        <taxon>Chlorophyta</taxon>
        <taxon>core chlorophytes</taxon>
        <taxon>Ulvophyceae</taxon>
        <taxon>TCBD clade</taxon>
        <taxon>Bryopsidales</taxon>
        <taxon>Ostreobineae</taxon>
        <taxon>Ostreobiaceae</taxon>
        <taxon>Ostreobium</taxon>
    </lineage>
</organism>
<dbReference type="EC" id="3.1.4.46" evidence="1"/>
<comment type="caution">
    <text evidence="6">The sequence shown here is derived from an EMBL/GenBank/DDBJ whole genome shotgun (WGS) entry which is preliminary data.</text>
</comment>
<dbReference type="EMBL" id="CAJHUC010001860">
    <property type="protein sequence ID" value="CAD7702515.1"/>
    <property type="molecule type" value="Genomic_DNA"/>
</dbReference>
<reference evidence="6" key="1">
    <citation type="submission" date="2020-12" db="EMBL/GenBank/DDBJ databases">
        <authorList>
            <person name="Iha C."/>
        </authorList>
    </citation>
    <scope>NUCLEOTIDE SEQUENCE</scope>
</reference>
<dbReference type="Proteomes" id="UP000708148">
    <property type="component" value="Unassembled WGS sequence"/>
</dbReference>
<dbReference type="PROSITE" id="PS51704">
    <property type="entry name" value="GP_PDE"/>
    <property type="match status" value="1"/>
</dbReference>
<feature type="domain" description="GP-PDE" evidence="5">
    <location>
        <begin position="77"/>
        <end position="387"/>
    </location>
</feature>
<evidence type="ECO:0000256" key="4">
    <source>
        <dbReference type="ARBA" id="ARBA00047512"/>
    </source>
</evidence>
<dbReference type="InterPro" id="IPR030395">
    <property type="entry name" value="GP_PDE_dom"/>
</dbReference>
<gene>
    <name evidence="6" type="ORF">OSTQU699_LOCUS7872</name>
</gene>
<dbReference type="InterPro" id="IPR051578">
    <property type="entry name" value="GDPD"/>
</dbReference>
<dbReference type="PROSITE" id="PS50007">
    <property type="entry name" value="PIPLC_X_DOMAIN"/>
    <property type="match status" value="1"/>
</dbReference>
<dbReference type="PANTHER" id="PTHR22958:SF1">
    <property type="entry name" value="GLYCEROPHOSPHOCHOLINE PHOSPHODIESTERASE GPCPD1"/>
    <property type="match status" value="1"/>
</dbReference>
<dbReference type="OrthoDB" id="1058301at2759"/>
<dbReference type="GO" id="GO:0008889">
    <property type="term" value="F:glycerophosphodiester phosphodiesterase activity"/>
    <property type="evidence" value="ECO:0007669"/>
    <property type="project" value="UniProtKB-EC"/>
</dbReference>
<keyword evidence="3" id="KW-0378">Hydrolase</keyword>
<dbReference type="GO" id="GO:0046475">
    <property type="term" value="P:glycerophospholipid catabolic process"/>
    <property type="evidence" value="ECO:0007669"/>
    <property type="project" value="TreeGrafter"/>
</dbReference>
<dbReference type="SUPFAM" id="SSF51695">
    <property type="entry name" value="PLC-like phosphodiesterases"/>
    <property type="match status" value="1"/>
</dbReference>
<evidence type="ECO:0000313" key="7">
    <source>
        <dbReference type="Proteomes" id="UP000708148"/>
    </source>
</evidence>
<dbReference type="InterPro" id="IPR017946">
    <property type="entry name" value="PLC-like_Pdiesterase_TIM-brl"/>
</dbReference>
<keyword evidence="7" id="KW-1185">Reference proteome</keyword>
<proteinExistence type="predicted"/>
<accession>A0A8S1J480</accession>
<dbReference type="AlphaFoldDB" id="A0A8S1J480"/>
<evidence type="ECO:0000256" key="1">
    <source>
        <dbReference type="ARBA" id="ARBA00012247"/>
    </source>
</evidence>
<dbReference type="GO" id="GO:0006071">
    <property type="term" value="P:glycerol metabolic process"/>
    <property type="evidence" value="ECO:0007669"/>
    <property type="project" value="UniProtKB-KW"/>
</dbReference>
<name>A0A8S1J480_9CHLO</name>
<comment type="catalytic activity">
    <reaction evidence="4">
        <text>a sn-glycero-3-phosphodiester + H2O = an alcohol + sn-glycerol 3-phosphate + H(+)</text>
        <dbReference type="Rhea" id="RHEA:12969"/>
        <dbReference type="ChEBI" id="CHEBI:15377"/>
        <dbReference type="ChEBI" id="CHEBI:15378"/>
        <dbReference type="ChEBI" id="CHEBI:30879"/>
        <dbReference type="ChEBI" id="CHEBI:57597"/>
        <dbReference type="ChEBI" id="CHEBI:83408"/>
        <dbReference type="EC" id="3.1.4.46"/>
    </reaction>
</comment>
<evidence type="ECO:0000259" key="5">
    <source>
        <dbReference type="PROSITE" id="PS51704"/>
    </source>
</evidence>